<feature type="region of interest" description="Disordered" evidence="1">
    <location>
        <begin position="322"/>
        <end position="341"/>
    </location>
</feature>
<organism evidence="2 3">
    <name type="scientific">Xylanibacter rarus</name>
    <dbReference type="NCBI Taxonomy" id="1676614"/>
    <lineage>
        <taxon>Bacteria</taxon>
        <taxon>Pseudomonadati</taxon>
        <taxon>Bacteroidota</taxon>
        <taxon>Bacteroidia</taxon>
        <taxon>Bacteroidales</taxon>
        <taxon>Prevotellaceae</taxon>
        <taxon>Xylanibacter</taxon>
    </lineage>
</organism>
<name>A0A8E1QZS2_9BACT</name>
<sequence>MSALCVSAQIKIVDMTDSSTVHAASVFISGNRCVGVSGADGLLPLPKGYKGKVTVNHINYYEKEFLADTVSSGVVMLKPRAYAIPEVEAMVGEPDYLVISAYCRAYIYTDSVPTSFREGLYDYYLPIGSVGSEEHPSLSSLLERLIGKGRVRCKTRSEKNVRKEGESYYSSLPLLSWYYMLLDRLPKSDIVTDKASDKVVSRGWKGSVLGLKNDTVNKTFTAYCDSAYTGADSLTVKFFGYKVRFIGCKEGEVYSTKYGQPKLSSLLRRYYYLNAKGKAPGKNPMTSIDMYEELYVTGVRYATKAERKAAMKDKTAEPLVVPADVPPLSKPLEEAVSQMKP</sequence>
<protein>
    <submittedName>
        <fullName evidence="2">Uncharacterized protein</fullName>
    </submittedName>
</protein>
<evidence type="ECO:0000256" key="1">
    <source>
        <dbReference type="SAM" id="MobiDB-lite"/>
    </source>
</evidence>
<comment type="caution">
    <text evidence="2">The sequence shown here is derived from an EMBL/GenBank/DDBJ whole genome shotgun (WGS) entry which is preliminary data.</text>
</comment>
<dbReference type="Proteomes" id="UP000036951">
    <property type="component" value="Unassembled WGS sequence"/>
</dbReference>
<reference evidence="2 3" key="1">
    <citation type="submission" date="2015-06" db="EMBL/GenBank/DDBJ databases">
        <title>Prevotella sp. 109, sp. nov., a novel member of the family Prevotellaceae isolated from human faeces.</title>
        <authorList>
            <person name="Shkoporov A.N."/>
            <person name="Chaplin A.V."/>
            <person name="Kafarskaia L.I."/>
            <person name="Efimov B.A."/>
        </authorList>
    </citation>
    <scope>NUCLEOTIDE SEQUENCE [LARGE SCALE GENOMIC DNA]</scope>
    <source>
        <strain evidence="2 3">109</strain>
    </source>
</reference>
<proteinExistence type="predicted"/>
<dbReference type="EMBL" id="LFQU01000001">
    <property type="protein sequence ID" value="KOO69753.1"/>
    <property type="molecule type" value="Genomic_DNA"/>
</dbReference>
<evidence type="ECO:0000313" key="3">
    <source>
        <dbReference type="Proteomes" id="UP000036951"/>
    </source>
</evidence>
<accession>A0A8E1QZS2</accession>
<dbReference type="AlphaFoldDB" id="A0A8E1QZS2"/>
<keyword evidence="3" id="KW-1185">Reference proteome</keyword>
<gene>
    <name evidence="2" type="ORF">ACU52_00980</name>
</gene>
<evidence type="ECO:0000313" key="2">
    <source>
        <dbReference type="EMBL" id="KOO69753.1"/>
    </source>
</evidence>